<dbReference type="EMBL" id="JAWDGP010001182">
    <property type="protein sequence ID" value="KAK3793691.1"/>
    <property type="molecule type" value="Genomic_DNA"/>
</dbReference>
<organism evidence="3 4">
    <name type="scientific">Elysia crispata</name>
    <name type="common">lettuce slug</name>
    <dbReference type="NCBI Taxonomy" id="231223"/>
    <lineage>
        <taxon>Eukaryota</taxon>
        <taxon>Metazoa</taxon>
        <taxon>Spiralia</taxon>
        <taxon>Lophotrochozoa</taxon>
        <taxon>Mollusca</taxon>
        <taxon>Gastropoda</taxon>
        <taxon>Heterobranchia</taxon>
        <taxon>Euthyneura</taxon>
        <taxon>Panpulmonata</taxon>
        <taxon>Sacoglossa</taxon>
        <taxon>Placobranchoidea</taxon>
        <taxon>Plakobranchidae</taxon>
        <taxon>Elysia</taxon>
    </lineage>
</organism>
<dbReference type="PANTHER" id="PTHR24035">
    <property type="entry name" value="MULTIPLE EPIDERMAL GROWTH FACTOR-LIKE DOMAINS PROTEIN"/>
    <property type="match status" value="1"/>
</dbReference>
<reference evidence="3" key="1">
    <citation type="journal article" date="2023" name="G3 (Bethesda)">
        <title>A reference genome for the long-term kleptoplast-retaining sea slug Elysia crispata morphotype clarki.</title>
        <authorList>
            <person name="Eastman K.E."/>
            <person name="Pendleton A.L."/>
            <person name="Shaikh M.A."/>
            <person name="Suttiyut T."/>
            <person name="Ogas R."/>
            <person name="Tomko P."/>
            <person name="Gavelis G."/>
            <person name="Widhalm J.R."/>
            <person name="Wisecaver J.H."/>
        </authorList>
    </citation>
    <scope>NUCLEOTIDE SEQUENCE</scope>
    <source>
        <strain evidence="3">ECLA1</strain>
    </source>
</reference>
<name>A0AAE1AUK7_9GAST</name>
<feature type="compositionally biased region" description="Basic and acidic residues" evidence="1">
    <location>
        <begin position="341"/>
        <end position="352"/>
    </location>
</feature>
<keyword evidence="2" id="KW-0812">Transmembrane</keyword>
<comment type="caution">
    <text evidence="3">The sequence shown here is derived from an EMBL/GenBank/DDBJ whole genome shotgun (WGS) entry which is preliminary data.</text>
</comment>
<sequence length="352" mass="37955">MVHRLIPNITATSTSPLNGDHCAGADHTCNYVNGSCDQGCDVGYLPPLCNKTCPRGQYGPGCIEKCSDHCTGPAGECDFRTGQCYQGCEPGFQPPTCHKECPAGTYGPDCGKTCSVHCADSDLICDKTDGSCDQGCKPGYQGRFCSETCRRGKYGPGCNTTCSGQCAGQLNPCHHIDGSCYLGCVQDDQSPLCRRGQRTSSLLVPLVAVIAAAAVTIGFLLWRLHMATKHQPQRSSPEDCSARVELVQVESPPLAPEPETLPNQQYESVELSPLDCGPTDNDLDQYATPLDMERRSGEYEMPLVLNARQDDLSEHSGQNTCKTEQNSYANTKPCKSPAGKSKQDIKKKGQDR</sequence>
<keyword evidence="4" id="KW-1185">Reference proteome</keyword>
<dbReference type="AlphaFoldDB" id="A0AAE1AUK7"/>
<dbReference type="Gene3D" id="2.170.300.10">
    <property type="entry name" value="Tie2 ligand-binding domain superfamily"/>
    <property type="match status" value="1"/>
</dbReference>
<protein>
    <submittedName>
        <fullName evidence="3">Uncharacterized protein</fullName>
    </submittedName>
</protein>
<evidence type="ECO:0000313" key="4">
    <source>
        <dbReference type="Proteomes" id="UP001283361"/>
    </source>
</evidence>
<dbReference type="Proteomes" id="UP001283361">
    <property type="component" value="Unassembled WGS sequence"/>
</dbReference>
<accession>A0AAE1AUK7</accession>
<feature type="region of interest" description="Disordered" evidence="1">
    <location>
        <begin position="308"/>
        <end position="352"/>
    </location>
</feature>
<evidence type="ECO:0000313" key="3">
    <source>
        <dbReference type="EMBL" id="KAK3793691.1"/>
    </source>
</evidence>
<dbReference type="InterPro" id="IPR052108">
    <property type="entry name" value="MEGF/SIB"/>
</dbReference>
<keyword evidence="2" id="KW-1133">Transmembrane helix</keyword>
<gene>
    <name evidence="3" type="ORF">RRG08_055576</name>
</gene>
<proteinExistence type="predicted"/>
<keyword evidence="2" id="KW-0472">Membrane</keyword>
<evidence type="ECO:0000256" key="2">
    <source>
        <dbReference type="SAM" id="Phobius"/>
    </source>
</evidence>
<feature type="transmembrane region" description="Helical" evidence="2">
    <location>
        <begin position="202"/>
        <end position="224"/>
    </location>
</feature>
<feature type="compositionally biased region" description="Polar residues" evidence="1">
    <location>
        <begin position="315"/>
        <end position="330"/>
    </location>
</feature>
<dbReference type="PANTHER" id="PTHR24035:SF109">
    <property type="entry name" value="PROTEIN DRAPER"/>
    <property type="match status" value="1"/>
</dbReference>
<evidence type="ECO:0000256" key="1">
    <source>
        <dbReference type="SAM" id="MobiDB-lite"/>
    </source>
</evidence>